<reference evidence="2 3" key="1">
    <citation type="journal article" date="2021" name="J. Hered.">
        <title>A chromosome-level genome assembly of the parasitoid wasp, Cotesia glomerata (Hymenoptera: Braconidae).</title>
        <authorList>
            <person name="Pinto B.J."/>
            <person name="Weis J.J."/>
            <person name="Gamble T."/>
            <person name="Ode P.J."/>
            <person name="Paul R."/>
            <person name="Zaspel J.M."/>
        </authorList>
    </citation>
    <scope>NUCLEOTIDE SEQUENCE [LARGE SCALE GENOMIC DNA]</scope>
    <source>
        <strain evidence="2">CgM1</strain>
    </source>
</reference>
<name>A0AAV7IEG9_COTGL</name>
<dbReference type="Proteomes" id="UP000826195">
    <property type="component" value="Unassembled WGS sequence"/>
</dbReference>
<comment type="caution">
    <text evidence="2">The sequence shown here is derived from an EMBL/GenBank/DDBJ whole genome shotgun (WGS) entry which is preliminary data.</text>
</comment>
<evidence type="ECO:0000313" key="2">
    <source>
        <dbReference type="EMBL" id="KAH0549507.1"/>
    </source>
</evidence>
<proteinExistence type="predicted"/>
<gene>
    <name evidence="2" type="ORF">KQX54_009863</name>
</gene>
<feature type="compositionally biased region" description="Basic and acidic residues" evidence="1">
    <location>
        <begin position="1"/>
        <end position="11"/>
    </location>
</feature>
<dbReference type="AlphaFoldDB" id="A0AAV7IEG9"/>
<feature type="region of interest" description="Disordered" evidence="1">
    <location>
        <begin position="1"/>
        <end position="31"/>
    </location>
</feature>
<evidence type="ECO:0000313" key="3">
    <source>
        <dbReference type="Proteomes" id="UP000826195"/>
    </source>
</evidence>
<organism evidence="2 3">
    <name type="scientific">Cotesia glomerata</name>
    <name type="common">Lepidopteran parasitic wasp</name>
    <name type="synonym">Apanteles glomeratus</name>
    <dbReference type="NCBI Taxonomy" id="32391"/>
    <lineage>
        <taxon>Eukaryota</taxon>
        <taxon>Metazoa</taxon>
        <taxon>Ecdysozoa</taxon>
        <taxon>Arthropoda</taxon>
        <taxon>Hexapoda</taxon>
        <taxon>Insecta</taxon>
        <taxon>Pterygota</taxon>
        <taxon>Neoptera</taxon>
        <taxon>Endopterygota</taxon>
        <taxon>Hymenoptera</taxon>
        <taxon>Apocrita</taxon>
        <taxon>Ichneumonoidea</taxon>
        <taxon>Braconidae</taxon>
        <taxon>Microgastrinae</taxon>
        <taxon>Cotesia</taxon>
    </lineage>
</organism>
<accession>A0AAV7IEG9</accession>
<dbReference type="EMBL" id="JAHXZJ010001864">
    <property type="protein sequence ID" value="KAH0549507.1"/>
    <property type="molecule type" value="Genomic_DNA"/>
</dbReference>
<evidence type="ECO:0000256" key="1">
    <source>
        <dbReference type="SAM" id="MobiDB-lite"/>
    </source>
</evidence>
<keyword evidence="3" id="KW-1185">Reference proteome</keyword>
<protein>
    <submittedName>
        <fullName evidence="2">Uncharacterized protein</fullName>
    </submittedName>
</protein>
<sequence length="119" mass="13584">MTRQGSAREFRGWNPAPSCGPSANSQQFDPVDDMNTRGSLLSVCWMVSFFASVSKHFERTFDHIATVDYGGSIFLTHTKKNANKKWIRKQKRLAISLTSARQAYWYQLPGSHVGLRFIR</sequence>